<reference evidence="3" key="1">
    <citation type="submission" date="2017-06" db="EMBL/GenBank/DDBJ databases">
        <authorList>
            <person name="Varghese N."/>
            <person name="Submissions S."/>
        </authorList>
    </citation>
    <scope>NUCLEOTIDE SEQUENCE [LARGE SCALE GENOMIC DNA]</scope>
    <source>
        <strain evidence="3">SCA</strain>
    </source>
</reference>
<protein>
    <submittedName>
        <fullName evidence="2">Uroporphyrinogen decarboxylase (URO-D)</fullName>
    </submittedName>
</protein>
<sequence>MSSAKVLQDAKELQKERISIFQNVYDNKIPERLPVNISVPFELLAEFGELDIVEAQWNPIIVEEALDKLCQTLYTDVCPGGSSLRYPSYYQTLQSQSFVMGSNGFFQHPEVVGMLPEEYDYLIEKPYDCLLEKVIPRQYKALNLGEPVKMMLSFAKAVFGYTNDLMTGGALMGKMIEKYGYYPGGPVASGGFTEAPFDFLADQLRSFKGISMDVRRMPEKVAEACEALYPIVLKKGMPKTISNYSQVFLPLHMPTFMREKDFAKLWWPSFKKLIEEYASMGIHCRIFCEDNWDRYLDYLYDLPTDTVIMFEYGNPKLIKEKLGKKHIITGLYPVTMLKTHTKEACVNKAKELIDILAPGGKYIFALDKNPLSIKDINIENFNAVTECVRDYGVYSNSGETTGLQFNKEDYKPSPSRKLESKYYKTWEQYKAENPTVSDFGKEKLQGFEERMFQFLMFLLL</sequence>
<keyword evidence="3" id="KW-1185">Reference proteome</keyword>
<accession>A0A239D6Z3</accession>
<dbReference type="Gene3D" id="3.20.20.210">
    <property type="match status" value="1"/>
</dbReference>
<dbReference type="InterPro" id="IPR038071">
    <property type="entry name" value="UROD/MetE-like_sf"/>
</dbReference>
<gene>
    <name evidence="2" type="ORF">SAMN05446037_100729</name>
</gene>
<evidence type="ECO:0000313" key="2">
    <source>
        <dbReference type="EMBL" id="SNS28057.1"/>
    </source>
</evidence>
<dbReference type="EMBL" id="FZOJ01000007">
    <property type="protein sequence ID" value="SNS28057.1"/>
    <property type="molecule type" value="Genomic_DNA"/>
</dbReference>
<dbReference type="AlphaFoldDB" id="A0A239D6Z3"/>
<evidence type="ECO:0000259" key="1">
    <source>
        <dbReference type="Pfam" id="PF01208"/>
    </source>
</evidence>
<dbReference type="Pfam" id="PF01208">
    <property type="entry name" value="URO-D"/>
    <property type="match status" value="1"/>
</dbReference>
<dbReference type="OrthoDB" id="1949511at2"/>
<organism evidence="2 3">
    <name type="scientific">Anaerovirgula multivorans</name>
    <dbReference type="NCBI Taxonomy" id="312168"/>
    <lineage>
        <taxon>Bacteria</taxon>
        <taxon>Bacillati</taxon>
        <taxon>Bacillota</taxon>
        <taxon>Clostridia</taxon>
        <taxon>Peptostreptococcales</taxon>
        <taxon>Natronincolaceae</taxon>
        <taxon>Anaerovirgula</taxon>
    </lineage>
</organism>
<dbReference type="Proteomes" id="UP000198304">
    <property type="component" value="Unassembled WGS sequence"/>
</dbReference>
<dbReference type="InterPro" id="IPR000257">
    <property type="entry name" value="Uroporphyrinogen_deCOase"/>
</dbReference>
<feature type="domain" description="Uroporphyrinogen decarboxylase (URO-D)" evidence="1">
    <location>
        <begin position="186"/>
        <end position="391"/>
    </location>
</feature>
<dbReference type="SUPFAM" id="SSF51726">
    <property type="entry name" value="UROD/MetE-like"/>
    <property type="match status" value="1"/>
</dbReference>
<dbReference type="RefSeq" id="WP_089282545.1">
    <property type="nucleotide sequence ID" value="NZ_FZOJ01000007.1"/>
</dbReference>
<name>A0A239D6Z3_9FIRM</name>
<evidence type="ECO:0000313" key="3">
    <source>
        <dbReference type="Proteomes" id="UP000198304"/>
    </source>
</evidence>
<proteinExistence type="predicted"/>
<dbReference type="GO" id="GO:0006779">
    <property type="term" value="P:porphyrin-containing compound biosynthetic process"/>
    <property type="evidence" value="ECO:0007669"/>
    <property type="project" value="InterPro"/>
</dbReference>
<dbReference type="GO" id="GO:0004853">
    <property type="term" value="F:uroporphyrinogen decarboxylase activity"/>
    <property type="evidence" value="ECO:0007669"/>
    <property type="project" value="InterPro"/>
</dbReference>